<reference evidence="1" key="1">
    <citation type="submission" date="2022-07" db="EMBL/GenBank/DDBJ databases">
        <authorList>
            <person name="Macas J."/>
            <person name="Novak P."/>
            <person name="Neumann P."/>
        </authorList>
    </citation>
    <scope>NUCLEOTIDE SEQUENCE</scope>
</reference>
<name>A0AAV0DUG0_9ASTE</name>
<keyword evidence="2" id="KW-1185">Reference proteome</keyword>
<dbReference type="EMBL" id="CAMAPF010000145">
    <property type="protein sequence ID" value="CAH9107663.1"/>
    <property type="molecule type" value="Genomic_DNA"/>
</dbReference>
<proteinExistence type="predicted"/>
<accession>A0AAV0DUG0</accession>
<sequence>MHGGINSMIFAETLDTGERKFSHLVLRAKIRTHTPIPWKISSSSSVFHTPIHIQIAIVAAIEEIDKLCLPLSAAMEEQIALAVRSHQCLTPACFRFLFE</sequence>
<organism evidence="1 2">
    <name type="scientific">Cuscuta epithymum</name>
    <dbReference type="NCBI Taxonomy" id="186058"/>
    <lineage>
        <taxon>Eukaryota</taxon>
        <taxon>Viridiplantae</taxon>
        <taxon>Streptophyta</taxon>
        <taxon>Embryophyta</taxon>
        <taxon>Tracheophyta</taxon>
        <taxon>Spermatophyta</taxon>
        <taxon>Magnoliopsida</taxon>
        <taxon>eudicotyledons</taxon>
        <taxon>Gunneridae</taxon>
        <taxon>Pentapetalae</taxon>
        <taxon>asterids</taxon>
        <taxon>lamiids</taxon>
        <taxon>Solanales</taxon>
        <taxon>Convolvulaceae</taxon>
        <taxon>Cuscuteae</taxon>
        <taxon>Cuscuta</taxon>
        <taxon>Cuscuta subgen. Cuscuta</taxon>
    </lineage>
</organism>
<comment type="caution">
    <text evidence="1">The sequence shown here is derived from an EMBL/GenBank/DDBJ whole genome shotgun (WGS) entry which is preliminary data.</text>
</comment>
<gene>
    <name evidence="1" type="ORF">CEPIT_LOCUS18076</name>
</gene>
<evidence type="ECO:0000313" key="1">
    <source>
        <dbReference type="EMBL" id="CAH9107663.1"/>
    </source>
</evidence>
<dbReference type="Proteomes" id="UP001152523">
    <property type="component" value="Unassembled WGS sequence"/>
</dbReference>
<dbReference type="AlphaFoldDB" id="A0AAV0DUG0"/>
<protein>
    <submittedName>
        <fullName evidence="1">Uncharacterized protein</fullName>
    </submittedName>
</protein>
<evidence type="ECO:0000313" key="2">
    <source>
        <dbReference type="Proteomes" id="UP001152523"/>
    </source>
</evidence>